<protein>
    <submittedName>
        <fullName evidence="1">GNAT family N-acetyltransferase</fullName>
    </submittedName>
</protein>
<evidence type="ECO:0000313" key="2">
    <source>
        <dbReference type="Proteomes" id="UP001637618"/>
    </source>
</evidence>
<gene>
    <name evidence="1" type="ORF">OOJ96_22115</name>
</gene>
<dbReference type="Proteomes" id="UP001637618">
    <property type="component" value="Unassembled WGS sequence"/>
</dbReference>
<evidence type="ECO:0000313" key="1">
    <source>
        <dbReference type="EMBL" id="MFO2480087.1"/>
    </source>
</evidence>
<comment type="caution">
    <text evidence="1">The sequence shown here is derived from an EMBL/GenBank/DDBJ whole genome shotgun (WGS) entry which is preliminary data.</text>
</comment>
<accession>A0ACC7PJ97</accession>
<proteinExistence type="predicted"/>
<organism evidence="1 2">
    <name type="scientific">Pseudomonas imrae</name>
    <dbReference type="NCBI Taxonomy" id="2992837"/>
    <lineage>
        <taxon>Bacteria</taxon>
        <taxon>Pseudomonadati</taxon>
        <taxon>Pseudomonadota</taxon>
        <taxon>Gammaproteobacteria</taxon>
        <taxon>Pseudomonadales</taxon>
        <taxon>Pseudomonadaceae</taxon>
        <taxon>Pseudomonas</taxon>
    </lineage>
</organism>
<keyword evidence="2" id="KW-1185">Reference proteome</keyword>
<dbReference type="EMBL" id="JAPEQY010000020">
    <property type="protein sequence ID" value="MFO2480087.1"/>
    <property type="molecule type" value="Genomic_DNA"/>
</dbReference>
<name>A0ACC7PJ97_9PSED</name>
<sequence>MADLKYRPAIPADAGDCIVLRGQTRENAFSAAELAALGITEASWSAGIRDGALPGYVACIDGEMVGYCFGDGESGEIAVLALLPHAEGKGIGKTLLDMMVAHLRQQGFERLFLACASDPKVRSYGFYRHLGWRATGERDEAGDDILELLVV</sequence>
<reference evidence="1" key="1">
    <citation type="submission" date="2022-11" db="EMBL/GenBank/DDBJ databases">
        <title>Draft genome sequences of strains of Pseudomonas imrae sp. nov.</title>
        <authorList>
            <person name="Salva Serra F."/>
            <person name="Nimje P."/>
            <person name="Moore E.R.B."/>
            <person name="Marathe N.P."/>
        </authorList>
    </citation>
    <scope>NUCLEOTIDE SEQUENCE</scope>
    <source>
        <strain evidence="1">15FMM2</strain>
    </source>
</reference>